<sequence>MSHVSSENQDVSPKNASENSSRPPLCDHTFARDLELRSVIEENAFQALSEGSLTKSPCYTFSVSEPDENDDFLSLTFPRKLWKLVGSDQFKSIWWDESGTLVVIDEDLFKKEVLERKAPFRIFKTGSLKTLVRQLNLYGFRKVQQNFQRSASPADFLAEGKQVSTLSKLQFYHNPHFKRGCPQLLVRIKRRVGINVASAVSSLAQDFNKKHFKAGGNEDTNNCGLGAGTSGASVLSTSENLNVPFIRKPSTSQRTLNTATPIRNDFSPPSSMSARPSEQTAVDQHAILNQLTTFHVHSQSSYTQANGRILNFITTVTSTSQYRIVSPVQSSYVGLVVEPSTFQTRYPDVSANGFYFSNLQPAGNLWFQMPMIAHTSVASLSRPTHQPSSGCERHPNYN</sequence>
<evidence type="ECO:0000313" key="10">
    <source>
        <dbReference type="Proteomes" id="UP000694856"/>
    </source>
</evidence>
<evidence type="ECO:0000256" key="4">
    <source>
        <dbReference type="ARBA" id="ARBA00023125"/>
    </source>
</evidence>
<feature type="region of interest" description="Disordered" evidence="8">
    <location>
        <begin position="1"/>
        <end position="25"/>
    </location>
</feature>
<protein>
    <submittedName>
        <fullName evidence="11">Heat shock transcription factor, Y-linked-like</fullName>
    </submittedName>
</protein>
<dbReference type="InterPro" id="IPR036390">
    <property type="entry name" value="WH_DNA-bd_sf"/>
</dbReference>
<comment type="subcellular location">
    <subcellularLocation>
        <location evidence="1">Nucleus</location>
    </subcellularLocation>
</comment>
<evidence type="ECO:0000256" key="7">
    <source>
        <dbReference type="RuleBase" id="RU004020"/>
    </source>
</evidence>
<gene>
    <name evidence="11" type="primary">LOC116659102</name>
</gene>
<dbReference type="InterPro" id="IPR000232">
    <property type="entry name" value="HSF_DNA-bd"/>
</dbReference>
<evidence type="ECO:0000313" key="11">
    <source>
        <dbReference type="RefSeq" id="XP_032322217.1"/>
    </source>
</evidence>
<keyword evidence="10" id="KW-1185">Reference proteome</keyword>
<dbReference type="SUPFAM" id="SSF46785">
    <property type="entry name" value="Winged helix' DNA-binding domain"/>
    <property type="match status" value="1"/>
</dbReference>
<proteinExistence type="inferred from homology"/>
<comment type="similarity">
    <text evidence="2 7">Belongs to the HSF family.</text>
</comment>
<dbReference type="GO" id="GO:0005634">
    <property type="term" value="C:nucleus"/>
    <property type="evidence" value="ECO:0007669"/>
    <property type="project" value="UniProtKB-SubCell"/>
</dbReference>
<reference evidence="11" key="1">
    <citation type="submission" date="2025-08" db="UniProtKB">
        <authorList>
            <consortium name="RefSeq"/>
        </authorList>
    </citation>
    <scope>IDENTIFICATION</scope>
    <source>
        <tissue evidence="11">Ear skin</tissue>
    </source>
</reference>
<evidence type="ECO:0000256" key="2">
    <source>
        <dbReference type="ARBA" id="ARBA00006403"/>
    </source>
</evidence>
<accession>A0A8B8RXG6</accession>
<dbReference type="Pfam" id="PF00447">
    <property type="entry name" value="HSF_DNA-bind"/>
    <property type="match status" value="1"/>
</dbReference>
<dbReference type="RefSeq" id="XP_032322217.1">
    <property type="nucleotide sequence ID" value="XM_032466326.1"/>
</dbReference>
<keyword evidence="6" id="KW-0539">Nucleus</keyword>
<dbReference type="SMART" id="SM00415">
    <property type="entry name" value="HSF"/>
    <property type="match status" value="1"/>
</dbReference>
<dbReference type="GO" id="GO:0003700">
    <property type="term" value="F:DNA-binding transcription factor activity"/>
    <property type="evidence" value="ECO:0007669"/>
    <property type="project" value="InterPro"/>
</dbReference>
<keyword evidence="4" id="KW-0238">DNA-binding</keyword>
<name>A0A8B8RXG6_CAMFR</name>
<dbReference type="InterPro" id="IPR036388">
    <property type="entry name" value="WH-like_DNA-bd_sf"/>
</dbReference>
<feature type="compositionally biased region" description="Polar residues" evidence="8">
    <location>
        <begin position="1"/>
        <end position="22"/>
    </location>
</feature>
<dbReference type="GeneID" id="116659102"/>
<dbReference type="KEGG" id="cfr:116659102"/>
<keyword evidence="5" id="KW-0804">Transcription</keyword>
<evidence type="ECO:0000256" key="3">
    <source>
        <dbReference type="ARBA" id="ARBA00023015"/>
    </source>
</evidence>
<feature type="domain" description="HSF-type DNA-binding" evidence="9">
    <location>
        <begin position="73"/>
        <end position="191"/>
    </location>
</feature>
<keyword evidence="3" id="KW-0805">Transcription regulation</keyword>
<dbReference type="Gene3D" id="1.10.10.10">
    <property type="entry name" value="Winged helix-like DNA-binding domain superfamily/Winged helix DNA-binding domain"/>
    <property type="match status" value="1"/>
</dbReference>
<dbReference type="PANTHER" id="PTHR10015:SF336">
    <property type="entry name" value="HEAT SHOCK TRANSCRIPTION FACTOR, Y-LINKED"/>
    <property type="match status" value="1"/>
</dbReference>
<evidence type="ECO:0000256" key="6">
    <source>
        <dbReference type="ARBA" id="ARBA00023242"/>
    </source>
</evidence>
<evidence type="ECO:0000259" key="9">
    <source>
        <dbReference type="SMART" id="SM00415"/>
    </source>
</evidence>
<evidence type="ECO:0000256" key="1">
    <source>
        <dbReference type="ARBA" id="ARBA00004123"/>
    </source>
</evidence>
<dbReference type="AlphaFoldDB" id="A0A8B8RXG6"/>
<dbReference type="FunFam" id="1.10.10.10:FF:000349">
    <property type="entry name" value="Heat shock transcription factor, Y-linked"/>
    <property type="match status" value="1"/>
</dbReference>
<dbReference type="GO" id="GO:0043565">
    <property type="term" value="F:sequence-specific DNA binding"/>
    <property type="evidence" value="ECO:0007669"/>
    <property type="project" value="InterPro"/>
</dbReference>
<evidence type="ECO:0000256" key="8">
    <source>
        <dbReference type="SAM" id="MobiDB-lite"/>
    </source>
</evidence>
<organism evidence="10 11">
    <name type="scientific">Camelus ferus</name>
    <name type="common">Wild bactrian camel</name>
    <name type="synonym">Camelus bactrianus ferus</name>
    <dbReference type="NCBI Taxonomy" id="419612"/>
    <lineage>
        <taxon>Eukaryota</taxon>
        <taxon>Metazoa</taxon>
        <taxon>Chordata</taxon>
        <taxon>Craniata</taxon>
        <taxon>Vertebrata</taxon>
        <taxon>Euteleostomi</taxon>
        <taxon>Mammalia</taxon>
        <taxon>Eutheria</taxon>
        <taxon>Laurasiatheria</taxon>
        <taxon>Artiodactyla</taxon>
        <taxon>Tylopoda</taxon>
        <taxon>Camelidae</taxon>
        <taxon>Camelus</taxon>
    </lineage>
</organism>
<dbReference type="Proteomes" id="UP000694856">
    <property type="component" value="Chromosome 2"/>
</dbReference>
<evidence type="ECO:0000256" key="5">
    <source>
        <dbReference type="ARBA" id="ARBA00023163"/>
    </source>
</evidence>
<dbReference type="PANTHER" id="PTHR10015">
    <property type="entry name" value="HEAT SHOCK TRANSCRIPTION FACTOR"/>
    <property type="match status" value="1"/>
</dbReference>